<evidence type="ECO:0000313" key="2">
    <source>
        <dbReference type="EMBL" id="KAJ8359385.1"/>
    </source>
</evidence>
<evidence type="ECO:0000313" key="3">
    <source>
        <dbReference type="Proteomes" id="UP001152622"/>
    </source>
</evidence>
<name>A0A9Q1IZK7_SYNKA</name>
<protein>
    <submittedName>
        <fullName evidence="2">Uncharacterized protein</fullName>
    </submittedName>
</protein>
<proteinExistence type="predicted"/>
<accession>A0A9Q1IZK7</accession>
<gene>
    <name evidence="2" type="ORF">SKAU_G00159100</name>
</gene>
<comment type="caution">
    <text evidence="2">The sequence shown here is derived from an EMBL/GenBank/DDBJ whole genome shotgun (WGS) entry which is preliminary data.</text>
</comment>
<keyword evidence="1" id="KW-0732">Signal</keyword>
<feature type="signal peptide" evidence="1">
    <location>
        <begin position="1"/>
        <end position="18"/>
    </location>
</feature>
<dbReference type="EMBL" id="JAINUF010000005">
    <property type="protein sequence ID" value="KAJ8359385.1"/>
    <property type="molecule type" value="Genomic_DNA"/>
</dbReference>
<reference evidence="2" key="1">
    <citation type="journal article" date="2023" name="Science">
        <title>Genome structures resolve the early diversification of teleost fishes.</title>
        <authorList>
            <person name="Parey E."/>
            <person name="Louis A."/>
            <person name="Montfort J."/>
            <person name="Bouchez O."/>
            <person name="Roques C."/>
            <person name="Iampietro C."/>
            <person name="Lluch J."/>
            <person name="Castinel A."/>
            <person name="Donnadieu C."/>
            <person name="Desvignes T."/>
            <person name="Floi Bucao C."/>
            <person name="Jouanno E."/>
            <person name="Wen M."/>
            <person name="Mejri S."/>
            <person name="Dirks R."/>
            <person name="Jansen H."/>
            <person name="Henkel C."/>
            <person name="Chen W.J."/>
            <person name="Zahm M."/>
            <person name="Cabau C."/>
            <person name="Klopp C."/>
            <person name="Thompson A.W."/>
            <person name="Robinson-Rechavi M."/>
            <person name="Braasch I."/>
            <person name="Lecointre G."/>
            <person name="Bobe J."/>
            <person name="Postlethwait J.H."/>
            <person name="Berthelot C."/>
            <person name="Roest Crollius H."/>
            <person name="Guiguen Y."/>
        </authorList>
    </citation>
    <scope>NUCLEOTIDE SEQUENCE</scope>
    <source>
        <strain evidence="2">WJC10195</strain>
    </source>
</reference>
<feature type="chain" id="PRO_5040343532" evidence="1">
    <location>
        <begin position="19"/>
        <end position="137"/>
    </location>
</feature>
<organism evidence="2 3">
    <name type="scientific">Synaphobranchus kaupii</name>
    <name type="common">Kaup's arrowtooth eel</name>
    <dbReference type="NCBI Taxonomy" id="118154"/>
    <lineage>
        <taxon>Eukaryota</taxon>
        <taxon>Metazoa</taxon>
        <taxon>Chordata</taxon>
        <taxon>Craniata</taxon>
        <taxon>Vertebrata</taxon>
        <taxon>Euteleostomi</taxon>
        <taxon>Actinopterygii</taxon>
        <taxon>Neopterygii</taxon>
        <taxon>Teleostei</taxon>
        <taxon>Anguilliformes</taxon>
        <taxon>Synaphobranchidae</taxon>
        <taxon>Synaphobranchus</taxon>
    </lineage>
</organism>
<dbReference type="AlphaFoldDB" id="A0A9Q1IZK7"/>
<sequence>MGIMLLLFSKLEFFFTFSNQWWLNMNRMARLHSECRVTRRAPWLRDGALWSCAGPPGRLAHSEHELGWNEKHYSYPLRGTEPSPLATAALILMGYFRPRTPLEVKPSALEATVIVAQQKALETRGEQQGRSGERRQD</sequence>
<dbReference type="Proteomes" id="UP001152622">
    <property type="component" value="Chromosome 5"/>
</dbReference>
<evidence type="ECO:0000256" key="1">
    <source>
        <dbReference type="SAM" id="SignalP"/>
    </source>
</evidence>
<keyword evidence="3" id="KW-1185">Reference proteome</keyword>